<dbReference type="REBASE" id="171787">
    <property type="entry name" value="M.MblMV1ORF16200P"/>
</dbReference>
<comment type="caution">
    <text evidence="7">The sequence shown here is derived from an EMBL/GenBank/DDBJ whole genome shotgun (WGS) entry which is preliminary data.</text>
</comment>
<dbReference type="GO" id="GO:0003677">
    <property type="term" value="F:DNA binding"/>
    <property type="evidence" value="ECO:0007669"/>
    <property type="project" value="InterPro"/>
</dbReference>
<dbReference type="EC" id="2.1.1.-" evidence="5"/>
<comment type="similarity">
    <text evidence="1 5">Belongs to the N(4)/N(6)-methyltransferase family.</text>
</comment>
<dbReference type="OrthoDB" id="9800801at2"/>
<dbReference type="PRINTS" id="PR00508">
    <property type="entry name" value="S21N4MTFRASE"/>
</dbReference>
<dbReference type="Pfam" id="PF01555">
    <property type="entry name" value="N6_N4_Mtase"/>
    <property type="match status" value="1"/>
</dbReference>
<evidence type="ECO:0000256" key="5">
    <source>
        <dbReference type="RuleBase" id="RU362026"/>
    </source>
</evidence>
<keyword evidence="2" id="KW-0489">Methyltransferase</keyword>
<proteinExistence type="inferred from homology"/>
<feature type="domain" description="DNA methylase N-4/N-6" evidence="6">
    <location>
        <begin position="42"/>
        <end position="255"/>
    </location>
</feature>
<name>A0A1E5Q3V4_9PROT</name>
<keyword evidence="3" id="KW-0808">Transferase</keyword>
<evidence type="ECO:0000313" key="8">
    <source>
        <dbReference type="Proteomes" id="UP000095347"/>
    </source>
</evidence>
<dbReference type="GO" id="GO:0032259">
    <property type="term" value="P:methylation"/>
    <property type="evidence" value="ECO:0007669"/>
    <property type="project" value="UniProtKB-KW"/>
</dbReference>
<dbReference type="InterPro" id="IPR002052">
    <property type="entry name" value="DNA_methylase_N6_adenine_CS"/>
</dbReference>
<dbReference type="Gene3D" id="3.40.50.150">
    <property type="entry name" value="Vaccinia Virus protein VP39"/>
    <property type="match status" value="1"/>
</dbReference>
<accession>A0A1E5Q3V4</accession>
<dbReference type="InterPro" id="IPR029063">
    <property type="entry name" value="SAM-dependent_MTases_sf"/>
</dbReference>
<sequence>MLMTFMHEPFGYNPPKSEPVMARIFEGCGIMGAKAHIADGSIDVVINDPPFGIKGDVIGSEYRNQGKTRNVIAGYVEIPREQYQDFAFSTVAEVARVLRPGGSAYFILSFQTMHHFICAIEEHGLILRNNIVWQYPGIWQDHKYTVGHHNIIYVIKPPLAAVWFDPYARYGDSKKSYADRMDVWTDIPQKKHHNGEIRNMNSLPDGLVEKMLAYSSRPGDTVLDMFLGEFTTAKVALKMGRSVFGFEINPHAVKTFAPTLKGNVEVTRLNPAMSNRLTWRSSKSEAFCDV</sequence>
<evidence type="ECO:0000256" key="1">
    <source>
        <dbReference type="ARBA" id="ARBA00006594"/>
    </source>
</evidence>
<dbReference type="Proteomes" id="UP000095347">
    <property type="component" value="Unassembled WGS sequence"/>
</dbReference>
<dbReference type="PROSITE" id="PS00092">
    <property type="entry name" value="N6_MTASE"/>
    <property type="match status" value="1"/>
</dbReference>
<comment type="catalytic activity">
    <reaction evidence="4">
        <text>a 2'-deoxyadenosine in DNA + S-adenosyl-L-methionine = an N(6)-methyl-2'-deoxyadenosine in DNA + S-adenosyl-L-homocysteine + H(+)</text>
        <dbReference type="Rhea" id="RHEA:15197"/>
        <dbReference type="Rhea" id="RHEA-COMP:12418"/>
        <dbReference type="Rhea" id="RHEA-COMP:12419"/>
        <dbReference type="ChEBI" id="CHEBI:15378"/>
        <dbReference type="ChEBI" id="CHEBI:57856"/>
        <dbReference type="ChEBI" id="CHEBI:59789"/>
        <dbReference type="ChEBI" id="CHEBI:90615"/>
        <dbReference type="ChEBI" id="CHEBI:90616"/>
        <dbReference type="EC" id="2.1.1.72"/>
    </reaction>
</comment>
<reference evidence="8" key="1">
    <citation type="submission" date="2016-07" db="EMBL/GenBank/DDBJ databases">
        <authorList>
            <person name="Florea S."/>
            <person name="Webb J.S."/>
            <person name="Jaromczyk J."/>
            <person name="Schardl C.L."/>
        </authorList>
    </citation>
    <scope>NUCLEOTIDE SEQUENCE [LARGE SCALE GENOMIC DNA]</scope>
    <source>
        <strain evidence="8">MV-1</strain>
    </source>
</reference>
<dbReference type="STRING" id="28181.BEN30_16200"/>
<evidence type="ECO:0000256" key="3">
    <source>
        <dbReference type="ARBA" id="ARBA00022679"/>
    </source>
</evidence>
<evidence type="ECO:0000259" key="6">
    <source>
        <dbReference type="Pfam" id="PF01555"/>
    </source>
</evidence>
<evidence type="ECO:0000256" key="4">
    <source>
        <dbReference type="ARBA" id="ARBA00047942"/>
    </source>
</evidence>
<dbReference type="GO" id="GO:0009007">
    <property type="term" value="F:site-specific DNA-methyltransferase (adenine-specific) activity"/>
    <property type="evidence" value="ECO:0007669"/>
    <property type="project" value="UniProtKB-EC"/>
</dbReference>
<keyword evidence="8" id="KW-1185">Reference proteome</keyword>
<protein>
    <recommendedName>
        <fullName evidence="5">Methyltransferase</fullName>
        <ecNumber evidence="5">2.1.1.-</ecNumber>
    </recommendedName>
</protein>
<dbReference type="InterPro" id="IPR001091">
    <property type="entry name" value="RM_Methyltransferase"/>
</dbReference>
<dbReference type="InterPro" id="IPR002941">
    <property type="entry name" value="DNA_methylase_N4/N6"/>
</dbReference>
<dbReference type="EMBL" id="MCGG01000068">
    <property type="protein sequence ID" value="OEJ64569.1"/>
    <property type="molecule type" value="Genomic_DNA"/>
</dbReference>
<gene>
    <name evidence="7" type="ORF">BEN30_16200</name>
</gene>
<evidence type="ECO:0000256" key="2">
    <source>
        <dbReference type="ARBA" id="ARBA00022603"/>
    </source>
</evidence>
<dbReference type="AlphaFoldDB" id="A0A1E5Q3V4"/>
<organism evidence="7 8">
    <name type="scientific">Magnetovibrio blakemorei</name>
    <dbReference type="NCBI Taxonomy" id="28181"/>
    <lineage>
        <taxon>Bacteria</taxon>
        <taxon>Pseudomonadati</taxon>
        <taxon>Pseudomonadota</taxon>
        <taxon>Alphaproteobacteria</taxon>
        <taxon>Rhodospirillales</taxon>
        <taxon>Magnetovibrionaceae</taxon>
        <taxon>Magnetovibrio</taxon>
    </lineage>
</organism>
<dbReference type="GO" id="GO:0008170">
    <property type="term" value="F:N-methyltransferase activity"/>
    <property type="evidence" value="ECO:0007669"/>
    <property type="project" value="InterPro"/>
</dbReference>
<dbReference type="SUPFAM" id="SSF53335">
    <property type="entry name" value="S-adenosyl-L-methionine-dependent methyltransferases"/>
    <property type="match status" value="1"/>
</dbReference>
<evidence type="ECO:0000313" key="7">
    <source>
        <dbReference type="EMBL" id="OEJ64569.1"/>
    </source>
</evidence>